<dbReference type="RefSeq" id="XP_043038291.1">
    <property type="nucleotide sequence ID" value="XM_043177385.1"/>
</dbReference>
<protein>
    <submittedName>
        <fullName evidence="1">Uncharacterized protein</fullName>
    </submittedName>
</protein>
<reference evidence="1" key="1">
    <citation type="submission" date="2020-11" db="EMBL/GenBank/DDBJ databases">
        <title>Adaptations for nitrogen fixation in a non-lichenized fungal sporocarp promotes dispersal by wood-feeding termites.</title>
        <authorList>
            <consortium name="DOE Joint Genome Institute"/>
            <person name="Koch R.A."/>
            <person name="Yoon G."/>
            <person name="Arayal U."/>
            <person name="Lail K."/>
            <person name="Amirebrahimi M."/>
            <person name="Labutti K."/>
            <person name="Lipzen A."/>
            <person name="Riley R."/>
            <person name="Barry K."/>
            <person name="Henrissat B."/>
            <person name="Grigoriev I.V."/>
            <person name="Herr J.R."/>
            <person name="Aime M.C."/>
        </authorList>
    </citation>
    <scope>NUCLEOTIDE SEQUENCE</scope>
    <source>
        <strain evidence="1">MCA 3950</strain>
    </source>
</reference>
<keyword evidence="2" id="KW-1185">Reference proteome</keyword>
<proteinExistence type="predicted"/>
<dbReference type="EMBL" id="MU250539">
    <property type="protein sequence ID" value="KAG7444791.1"/>
    <property type="molecule type" value="Genomic_DNA"/>
</dbReference>
<dbReference type="AlphaFoldDB" id="A0A9P7VRS8"/>
<dbReference type="GeneID" id="66099672"/>
<dbReference type="OrthoDB" id="3266090at2759"/>
<name>A0A9P7VRS8_9AGAR</name>
<gene>
    <name evidence="1" type="ORF">BT62DRAFT_1007816</name>
</gene>
<sequence>MPLRDPATPVEPSFKAKEVLERPRRWTGSGKKTNALKTLPSKYVVTDLTCYPPLFQYGFGPTYQRLLDYALQHNLVEVPENRENEDPQDIRGGLIIYALIGVMQYFQRDMYDLSYLNTIATSTSSRIHWSISQIDTARQSNHVGKYSKAQFGAIFQKLESTVLPSVSLTRRSQSPHTMHAPRLRRRARLSQCYPETTASPCRLLFGALALDAM</sequence>
<dbReference type="Proteomes" id="UP000812287">
    <property type="component" value="Unassembled WGS sequence"/>
</dbReference>
<comment type="caution">
    <text evidence="1">The sequence shown here is derived from an EMBL/GenBank/DDBJ whole genome shotgun (WGS) entry which is preliminary data.</text>
</comment>
<organism evidence="1 2">
    <name type="scientific">Guyanagaster necrorhizus</name>
    <dbReference type="NCBI Taxonomy" id="856835"/>
    <lineage>
        <taxon>Eukaryota</taxon>
        <taxon>Fungi</taxon>
        <taxon>Dikarya</taxon>
        <taxon>Basidiomycota</taxon>
        <taxon>Agaricomycotina</taxon>
        <taxon>Agaricomycetes</taxon>
        <taxon>Agaricomycetidae</taxon>
        <taxon>Agaricales</taxon>
        <taxon>Marasmiineae</taxon>
        <taxon>Physalacriaceae</taxon>
        <taxon>Guyanagaster</taxon>
    </lineage>
</organism>
<evidence type="ECO:0000313" key="2">
    <source>
        <dbReference type="Proteomes" id="UP000812287"/>
    </source>
</evidence>
<evidence type="ECO:0000313" key="1">
    <source>
        <dbReference type="EMBL" id="KAG7444791.1"/>
    </source>
</evidence>
<accession>A0A9P7VRS8</accession>